<dbReference type="PANTHER" id="PTHR23076:SF97">
    <property type="entry name" value="ATP-DEPENDENT ZINC METALLOPROTEASE YME1L1"/>
    <property type="match status" value="1"/>
</dbReference>
<dbReference type="RefSeq" id="WP_067260493.1">
    <property type="nucleotide sequence ID" value="NZ_LWMW01000149.1"/>
</dbReference>
<dbReference type="GO" id="GO:0005524">
    <property type="term" value="F:ATP binding"/>
    <property type="evidence" value="ECO:0007669"/>
    <property type="project" value="UniProtKB-KW"/>
</dbReference>
<dbReference type="Pfam" id="PF00004">
    <property type="entry name" value="AAA"/>
    <property type="match status" value="1"/>
</dbReference>
<dbReference type="GO" id="GO:0008237">
    <property type="term" value="F:metallopeptidase activity"/>
    <property type="evidence" value="ECO:0007669"/>
    <property type="project" value="UniProtKB-KW"/>
</dbReference>
<dbReference type="GO" id="GO:0016887">
    <property type="term" value="F:ATP hydrolysis activity"/>
    <property type="evidence" value="ECO:0007669"/>
    <property type="project" value="InterPro"/>
</dbReference>
<keyword evidence="1" id="KW-0547">Nucleotide-binding</keyword>
<keyword evidence="4" id="KW-1185">Reference proteome</keyword>
<comment type="similarity">
    <text evidence="1">Belongs to the AAA ATPase family.</text>
</comment>
<dbReference type="Gene3D" id="3.40.50.300">
    <property type="entry name" value="P-loop containing nucleotide triphosphate hydrolases"/>
    <property type="match status" value="1"/>
</dbReference>
<dbReference type="PANTHER" id="PTHR23076">
    <property type="entry name" value="METALLOPROTEASE M41 FTSH"/>
    <property type="match status" value="1"/>
</dbReference>
<dbReference type="PROSITE" id="PS00674">
    <property type="entry name" value="AAA"/>
    <property type="match status" value="1"/>
</dbReference>
<gene>
    <name evidence="3" type="primary">ftsH_3</name>
    <name evidence="3" type="ORF">MBCUT_19580</name>
</gene>
<dbReference type="GO" id="GO:0004176">
    <property type="term" value="F:ATP-dependent peptidase activity"/>
    <property type="evidence" value="ECO:0007669"/>
    <property type="project" value="TreeGrafter"/>
</dbReference>
<proteinExistence type="inferred from homology"/>
<dbReference type="Pfam" id="PF23900">
    <property type="entry name" value="PRS2_N"/>
    <property type="match status" value="1"/>
</dbReference>
<dbReference type="InterPro" id="IPR003593">
    <property type="entry name" value="AAA+_ATPase"/>
</dbReference>
<dbReference type="Pfam" id="PF23902">
    <property type="entry name" value="AAA_lid_PRS2_C"/>
    <property type="match status" value="1"/>
</dbReference>
<evidence type="ECO:0000259" key="2">
    <source>
        <dbReference type="SMART" id="SM00382"/>
    </source>
</evidence>
<dbReference type="EC" id="3.4.24.-" evidence="3"/>
<name>A0A166CPK9_9EURY</name>
<dbReference type="InterPro" id="IPR027417">
    <property type="entry name" value="P-loop_NTPase"/>
</dbReference>
<keyword evidence="1" id="KW-0067">ATP-binding</keyword>
<dbReference type="InterPro" id="IPR003959">
    <property type="entry name" value="ATPase_AAA_core"/>
</dbReference>
<dbReference type="STRING" id="47311.MBCUT_19580"/>
<dbReference type="SMART" id="SM00382">
    <property type="entry name" value="AAA"/>
    <property type="match status" value="1"/>
</dbReference>
<dbReference type="OrthoDB" id="77269at2157"/>
<comment type="caution">
    <text evidence="3">The sequence shown here is derived from an EMBL/GenBank/DDBJ whole genome shotgun (WGS) entry which is preliminary data.</text>
</comment>
<feature type="domain" description="AAA+ ATPase" evidence="2">
    <location>
        <begin position="158"/>
        <end position="293"/>
    </location>
</feature>
<dbReference type="Proteomes" id="UP000077275">
    <property type="component" value="Unassembled WGS sequence"/>
</dbReference>
<dbReference type="InterPro" id="IPR057405">
    <property type="entry name" value="PRS2-like_N"/>
</dbReference>
<dbReference type="AlphaFoldDB" id="A0A166CPK9"/>
<dbReference type="SUPFAM" id="SSF52540">
    <property type="entry name" value="P-loop containing nucleoside triphosphate hydrolases"/>
    <property type="match status" value="1"/>
</dbReference>
<protein>
    <submittedName>
        <fullName evidence="3">ATP-dependent zinc metalloprotease FtsH</fullName>
        <ecNumber evidence="3">3.4.24.-</ecNumber>
    </submittedName>
</protein>
<dbReference type="EMBL" id="LWMW01000149">
    <property type="protein sequence ID" value="KZX14733.1"/>
    <property type="molecule type" value="Genomic_DNA"/>
</dbReference>
<keyword evidence="3" id="KW-0378">Hydrolase</keyword>
<dbReference type="GO" id="GO:0006508">
    <property type="term" value="P:proteolysis"/>
    <property type="evidence" value="ECO:0007669"/>
    <property type="project" value="UniProtKB-KW"/>
</dbReference>
<accession>A0A166CPK9</accession>
<dbReference type="CDD" id="cd19481">
    <property type="entry name" value="RecA-like_protease"/>
    <property type="match status" value="1"/>
</dbReference>
<dbReference type="InterPro" id="IPR057408">
    <property type="entry name" value="PRS2_C_AAA_lid"/>
</dbReference>
<sequence length="375" mass="42215">MKFNNKTQDSQSTNNKVINVKFDSKKEAKAIVLQGIGYPFNFPLMESHNLEVSDKNLFECYAKEQWLGLEVVEGSYLFDQKIIPDYGFKVITAHPNNSIISENTSIVLISEETSSKNELEAITTDLEIKDIIGQDQAKNKCKIIMRYLESPEKFGKWAPRNILFYGVPGTGKTMLAKSLANELNVPLYLIKATTLIGDHVGEGASQIHNLFELALKTQPSVIFIDEIDAIALHRKFQYLRGDVSEVVNALLTEMDGIHENEGVVTIAATNNPEQLDYAVRSRFEDEFEFTLPNEKERIAILDKYIKTLPLTVEPTSKKLAKLTKGMSGRDLKEKILKSSLHNAISNDDDVISMEHINLALNKSKSENQSPKNMFV</sequence>
<organism evidence="3 4">
    <name type="scientific">Methanobrevibacter cuticularis</name>
    <dbReference type="NCBI Taxonomy" id="47311"/>
    <lineage>
        <taxon>Archaea</taxon>
        <taxon>Methanobacteriati</taxon>
        <taxon>Methanobacteriota</taxon>
        <taxon>Methanomada group</taxon>
        <taxon>Methanobacteria</taxon>
        <taxon>Methanobacteriales</taxon>
        <taxon>Methanobacteriaceae</taxon>
        <taxon>Methanobrevibacter</taxon>
    </lineage>
</organism>
<evidence type="ECO:0000313" key="3">
    <source>
        <dbReference type="EMBL" id="KZX14733.1"/>
    </source>
</evidence>
<evidence type="ECO:0000313" key="4">
    <source>
        <dbReference type="Proteomes" id="UP000077275"/>
    </source>
</evidence>
<evidence type="ECO:0000256" key="1">
    <source>
        <dbReference type="RuleBase" id="RU003651"/>
    </source>
</evidence>
<dbReference type="InterPro" id="IPR003960">
    <property type="entry name" value="ATPase_AAA_CS"/>
</dbReference>
<reference evidence="3 4" key="1">
    <citation type="submission" date="2016-04" db="EMBL/GenBank/DDBJ databases">
        <title>Genome sequence of Methanobrevibacter cuticularis DSM 11139.</title>
        <authorList>
            <person name="Poehlein A."/>
            <person name="Seedorf H."/>
            <person name="Daniel R."/>
        </authorList>
    </citation>
    <scope>NUCLEOTIDE SEQUENCE [LARGE SCALE GENOMIC DNA]</scope>
    <source>
        <strain evidence="3 4">DSM 11139</strain>
    </source>
</reference>
<keyword evidence="3" id="KW-0482">Metalloprotease</keyword>
<dbReference type="PATRIC" id="fig|47311.3.peg.2133"/>
<keyword evidence="3" id="KW-0645">Protease</keyword>
<dbReference type="Gene3D" id="1.10.8.60">
    <property type="match status" value="1"/>
</dbReference>